<dbReference type="Proteomes" id="UP000022910">
    <property type="component" value="Unassembled WGS sequence"/>
</dbReference>
<keyword evidence="2" id="KW-1185">Reference proteome</keyword>
<protein>
    <submittedName>
        <fullName evidence="1">Uncharacterized protein</fullName>
    </submittedName>
</protein>
<dbReference type="SMR" id="A0A015MQ08"/>
<reference evidence="1 2" key="1">
    <citation type="submission" date="2014-02" db="EMBL/GenBank/DDBJ databases">
        <title>Single nucleus genome sequencing reveals high similarity among nuclei of an endomycorrhizal fungus.</title>
        <authorList>
            <person name="Lin K."/>
            <person name="Geurts R."/>
            <person name="Zhang Z."/>
            <person name="Limpens E."/>
            <person name="Saunders D.G."/>
            <person name="Mu D."/>
            <person name="Pang E."/>
            <person name="Cao H."/>
            <person name="Cha H."/>
            <person name="Lin T."/>
            <person name="Zhou Q."/>
            <person name="Shang Y."/>
            <person name="Li Y."/>
            <person name="Ivanov S."/>
            <person name="Sharma T."/>
            <person name="Velzen R.V."/>
            <person name="Ruijter N.D."/>
            <person name="Aanen D.K."/>
            <person name="Win J."/>
            <person name="Kamoun S."/>
            <person name="Bisseling T."/>
            <person name="Huang S."/>
        </authorList>
    </citation>
    <scope>NUCLEOTIDE SEQUENCE [LARGE SCALE GENOMIC DNA]</scope>
    <source>
        <strain evidence="2">DAOM197198w</strain>
    </source>
</reference>
<sequence>MSNLDEFRVKTFKRLLKQRRNQALVAKFNTNELEYIRNWVKCHRNCERDTKWKMKLRREFGKCYKRKWSFLQRKLIDIFGKHHKRKHIRRLSRIITKKNYIAAPDYNDVENISEQVEQTDAFVENFF</sequence>
<dbReference type="EMBL" id="JEMT01017088">
    <property type="protein sequence ID" value="EXX68868.1"/>
    <property type="molecule type" value="Genomic_DNA"/>
</dbReference>
<dbReference type="HOGENOM" id="CLU_1971690_0_0_1"/>
<comment type="caution">
    <text evidence="1">The sequence shown here is derived from an EMBL/GenBank/DDBJ whole genome shotgun (WGS) entry which is preliminary data.</text>
</comment>
<dbReference type="OrthoDB" id="2310647at2759"/>
<evidence type="ECO:0000313" key="2">
    <source>
        <dbReference type="Proteomes" id="UP000022910"/>
    </source>
</evidence>
<proteinExistence type="predicted"/>
<accession>A0A015MQ08</accession>
<name>A0A015MQ08_RHIIW</name>
<gene>
    <name evidence="1" type="ORF">RirG_101170</name>
</gene>
<organism evidence="1 2">
    <name type="scientific">Rhizophagus irregularis (strain DAOM 197198w)</name>
    <name type="common">Glomus intraradices</name>
    <dbReference type="NCBI Taxonomy" id="1432141"/>
    <lineage>
        <taxon>Eukaryota</taxon>
        <taxon>Fungi</taxon>
        <taxon>Fungi incertae sedis</taxon>
        <taxon>Mucoromycota</taxon>
        <taxon>Glomeromycotina</taxon>
        <taxon>Glomeromycetes</taxon>
        <taxon>Glomerales</taxon>
        <taxon>Glomeraceae</taxon>
        <taxon>Rhizophagus</taxon>
    </lineage>
</organism>
<dbReference type="AlphaFoldDB" id="A0A015MQ08"/>
<evidence type="ECO:0000313" key="1">
    <source>
        <dbReference type="EMBL" id="EXX68868.1"/>
    </source>
</evidence>